<reference evidence="1" key="1">
    <citation type="submission" date="2019-10" db="EMBL/GenBank/DDBJ databases">
        <authorList>
            <person name="Zhang R."/>
            <person name="Pan Y."/>
            <person name="Wang J."/>
            <person name="Ma R."/>
            <person name="Yu S."/>
        </authorList>
    </citation>
    <scope>NUCLEOTIDE SEQUENCE</scope>
    <source>
        <strain evidence="1">LA-IB0</strain>
        <tissue evidence="1">Leaf</tissue>
    </source>
</reference>
<dbReference type="Proteomes" id="UP000826271">
    <property type="component" value="Unassembled WGS sequence"/>
</dbReference>
<proteinExistence type="predicted"/>
<accession>A0AAV6WJI7</accession>
<protein>
    <submittedName>
        <fullName evidence="1">Uncharacterized protein</fullName>
    </submittedName>
</protein>
<comment type="caution">
    <text evidence="1">The sequence shown here is derived from an EMBL/GenBank/DDBJ whole genome shotgun (WGS) entry which is preliminary data.</text>
</comment>
<sequence>MDQFAACGKRSVFLSMPEKGHFDLGSYCLDLPGVMRHLMEESNHVFQIVYWALWHGNPALADRQQIGILVLGRGFVFSATFSCLPPDPELAYYLRSDYFLRLRSTTNGI</sequence>
<dbReference type="AlphaFoldDB" id="A0AAV6WJI7"/>
<dbReference type="EMBL" id="WHWC01000016">
    <property type="protein sequence ID" value="KAG8367135.1"/>
    <property type="molecule type" value="Genomic_DNA"/>
</dbReference>
<organism evidence="1 2">
    <name type="scientific">Buddleja alternifolia</name>
    <dbReference type="NCBI Taxonomy" id="168488"/>
    <lineage>
        <taxon>Eukaryota</taxon>
        <taxon>Viridiplantae</taxon>
        <taxon>Streptophyta</taxon>
        <taxon>Embryophyta</taxon>
        <taxon>Tracheophyta</taxon>
        <taxon>Spermatophyta</taxon>
        <taxon>Magnoliopsida</taxon>
        <taxon>eudicotyledons</taxon>
        <taxon>Gunneridae</taxon>
        <taxon>Pentapetalae</taxon>
        <taxon>asterids</taxon>
        <taxon>lamiids</taxon>
        <taxon>Lamiales</taxon>
        <taxon>Scrophulariaceae</taxon>
        <taxon>Buddlejeae</taxon>
        <taxon>Buddleja</taxon>
    </lineage>
</organism>
<name>A0AAV6WJI7_9LAMI</name>
<keyword evidence="2" id="KW-1185">Reference proteome</keyword>
<gene>
    <name evidence="1" type="ORF">BUALT_Bualt16G0041200</name>
</gene>
<evidence type="ECO:0000313" key="1">
    <source>
        <dbReference type="EMBL" id="KAG8367135.1"/>
    </source>
</evidence>
<evidence type="ECO:0000313" key="2">
    <source>
        <dbReference type="Proteomes" id="UP000826271"/>
    </source>
</evidence>